<dbReference type="AlphaFoldDB" id="A0A165ZMS3"/>
<comment type="similarity">
    <text evidence="1">Belongs to the plant acyltransferase family.</text>
</comment>
<dbReference type="Gramene" id="KZN00219">
    <property type="protein sequence ID" value="KZN00219"/>
    <property type="gene ID" value="DCAR_008973"/>
</dbReference>
<proteinExistence type="inferred from homology"/>
<name>A0A165ZMS3_DAUCS</name>
<reference evidence="4" key="1">
    <citation type="journal article" date="2016" name="Nat. Genet.">
        <title>A high-quality carrot genome assembly provides new insights into carotenoid accumulation and asterid genome evolution.</title>
        <authorList>
            <person name="Iorizzo M."/>
            <person name="Ellison S."/>
            <person name="Senalik D."/>
            <person name="Zeng P."/>
            <person name="Satapoomin P."/>
            <person name="Huang J."/>
            <person name="Bowman M."/>
            <person name="Iovene M."/>
            <person name="Sanseverino W."/>
            <person name="Cavagnaro P."/>
            <person name="Yildiz M."/>
            <person name="Macko-Podgorni A."/>
            <person name="Moranska E."/>
            <person name="Grzebelus E."/>
            <person name="Grzebelus D."/>
            <person name="Ashrafi H."/>
            <person name="Zheng Z."/>
            <person name="Cheng S."/>
            <person name="Spooner D."/>
            <person name="Van Deynze A."/>
            <person name="Simon P."/>
        </authorList>
    </citation>
    <scope>NUCLEOTIDE SEQUENCE [LARGE SCALE GENOMIC DNA]</scope>
    <source>
        <tissue evidence="4">Leaf</tissue>
    </source>
</reference>
<dbReference type="Gene3D" id="3.30.559.10">
    <property type="entry name" value="Chloramphenicol acetyltransferase-like domain"/>
    <property type="match status" value="2"/>
</dbReference>
<keyword evidence="2" id="KW-0808">Transferase</keyword>
<sequence length="434" mass="48127">MEEMVVQIVSKENILPAASTPDSLKEFKLSVLDQTQVKLYVPLTLFYHNNNTSDLDSVISDKSKRLKQSLSETLTRFYPFAGKVRDDFYIDCNDEGVHYIVTRVNVSLPDFLSKSPGDEMIKRLIPAKARESPLGNYVLIIQVNIFSCGGIALCTCISHKILDGSTYALFLKDWTAAARGSSSEIVHPSFTGPSLFPQIPSLLYKCPIDFSKINFPSQRFVFSGPKLAALKAETKVLTSECVPSRFEVVAALLWKCVAKAASKSYENSLGKPFNLGVIINLRGKNCVPKNSVGNLVWLGLAQCKLSHELDHTTLVNQIKKCKAQINDDFVEALKGDDGTPTFVKIAEMITSEETSFSVWITSMCNMSLYELDFGWGKPAWFYFCNLYFTNFISLCDTGTGGGIEAVVSLREEEMAVFENDPELLAYASVNPALL</sequence>
<gene>
    <name evidence="4" type="ORF">DCAR_008973</name>
</gene>
<dbReference type="InterPro" id="IPR023213">
    <property type="entry name" value="CAT-like_dom_sf"/>
</dbReference>
<evidence type="ECO:0000313" key="4">
    <source>
        <dbReference type="EMBL" id="KZN00219.1"/>
    </source>
</evidence>
<organism evidence="4">
    <name type="scientific">Daucus carota subsp. sativus</name>
    <name type="common">Carrot</name>
    <dbReference type="NCBI Taxonomy" id="79200"/>
    <lineage>
        <taxon>Eukaryota</taxon>
        <taxon>Viridiplantae</taxon>
        <taxon>Streptophyta</taxon>
        <taxon>Embryophyta</taxon>
        <taxon>Tracheophyta</taxon>
        <taxon>Spermatophyta</taxon>
        <taxon>Magnoliopsida</taxon>
        <taxon>eudicotyledons</taxon>
        <taxon>Gunneridae</taxon>
        <taxon>Pentapetalae</taxon>
        <taxon>asterids</taxon>
        <taxon>campanulids</taxon>
        <taxon>Apiales</taxon>
        <taxon>Apiaceae</taxon>
        <taxon>Apioideae</taxon>
        <taxon>Scandiceae</taxon>
        <taxon>Daucinae</taxon>
        <taxon>Daucus</taxon>
        <taxon>Daucus sect. Daucus</taxon>
    </lineage>
</organism>
<accession>A0A165ZMS3</accession>
<evidence type="ECO:0000256" key="3">
    <source>
        <dbReference type="ARBA" id="ARBA00023315"/>
    </source>
</evidence>
<dbReference type="EMBL" id="LNRQ01000003">
    <property type="protein sequence ID" value="KZN00219.1"/>
    <property type="molecule type" value="Genomic_DNA"/>
</dbReference>
<dbReference type="Pfam" id="PF02458">
    <property type="entry name" value="Transferase"/>
    <property type="match status" value="1"/>
</dbReference>
<dbReference type="OMA" id="CKAQIND"/>
<protein>
    <submittedName>
        <fullName evidence="4">Uncharacterized protein</fullName>
    </submittedName>
</protein>
<dbReference type="PANTHER" id="PTHR31623:SF55">
    <property type="entry name" value="VINORINE SYNTHASE"/>
    <property type="match status" value="1"/>
</dbReference>
<keyword evidence="3" id="KW-0012">Acyltransferase</keyword>
<comment type="caution">
    <text evidence="4">The sequence shown here is derived from an EMBL/GenBank/DDBJ whole genome shotgun (WGS) entry which is preliminary data.</text>
</comment>
<dbReference type="PANTHER" id="PTHR31623">
    <property type="entry name" value="F21J9.9"/>
    <property type="match status" value="1"/>
</dbReference>
<dbReference type="GO" id="GO:0016746">
    <property type="term" value="F:acyltransferase activity"/>
    <property type="evidence" value="ECO:0007669"/>
    <property type="project" value="UniProtKB-KW"/>
</dbReference>
<evidence type="ECO:0000256" key="1">
    <source>
        <dbReference type="ARBA" id="ARBA00009861"/>
    </source>
</evidence>
<evidence type="ECO:0000256" key="2">
    <source>
        <dbReference type="ARBA" id="ARBA00022679"/>
    </source>
</evidence>